<evidence type="ECO:0000256" key="1">
    <source>
        <dbReference type="ARBA" id="ARBA00004141"/>
    </source>
</evidence>
<dbReference type="GO" id="GO:0016020">
    <property type="term" value="C:membrane"/>
    <property type="evidence" value="ECO:0007669"/>
    <property type="project" value="UniProtKB-SubCell"/>
</dbReference>
<dbReference type="PANTHER" id="PTHR45649:SF26">
    <property type="entry name" value="OS04G0435100 PROTEIN"/>
    <property type="match status" value="1"/>
</dbReference>
<feature type="transmembrane region" description="Helical" evidence="7">
    <location>
        <begin position="358"/>
        <end position="377"/>
    </location>
</feature>
<protein>
    <submittedName>
        <fullName evidence="8">Amino acid permease-associated region</fullName>
    </submittedName>
</protein>
<feature type="transmembrane region" description="Helical" evidence="7">
    <location>
        <begin position="32"/>
        <end position="52"/>
    </location>
</feature>
<feature type="transmembrane region" description="Helical" evidence="7">
    <location>
        <begin position="428"/>
        <end position="447"/>
    </location>
</feature>
<accession>D3F4K3</accession>
<dbReference type="HOGENOM" id="CLU_004495_0_4_11"/>
<evidence type="ECO:0000256" key="4">
    <source>
        <dbReference type="ARBA" id="ARBA00022989"/>
    </source>
</evidence>
<proteinExistence type="predicted"/>
<dbReference type="KEGG" id="cwo:Cwoe_4043"/>
<keyword evidence="9" id="KW-1185">Reference proteome</keyword>
<dbReference type="PANTHER" id="PTHR45649">
    <property type="entry name" value="AMINO-ACID PERMEASE BAT1"/>
    <property type="match status" value="1"/>
</dbReference>
<keyword evidence="5 7" id="KW-0472">Membrane</keyword>
<feature type="transmembrane region" description="Helical" evidence="7">
    <location>
        <begin position="459"/>
        <end position="478"/>
    </location>
</feature>
<evidence type="ECO:0000256" key="7">
    <source>
        <dbReference type="SAM" id="Phobius"/>
    </source>
</evidence>
<evidence type="ECO:0000256" key="6">
    <source>
        <dbReference type="SAM" id="MobiDB-lite"/>
    </source>
</evidence>
<evidence type="ECO:0000256" key="5">
    <source>
        <dbReference type="ARBA" id="ARBA00023136"/>
    </source>
</evidence>
<feature type="transmembrane region" description="Helical" evidence="7">
    <location>
        <begin position="105"/>
        <end position="134"/>
    </location>
</feature>
<dbReference type="Gene3D" id="1.20.1740.10">
    <property type="entry name" value="Amino acid/polyamine transporter I"/>
    <property type="match status" value="1"/>
</dbReference>
<organism evidence="8 9">
    <name type="scientific">Conexibacter woesei (strain DSM 14684 / CCUG 47730 / CIP 108061 / JCM 11494 / NBRC 100937 / ID131577)</name>
    <dbReference type="NCBI Taxonomy" id="469383"/>
    <lineage>
        <taxon>Bacteria</taxon>
        <taxon>Bacillati</taxon>
        <taxon>Actinomycetota</taxon>
        <taxon>Thermoleophilia</taxon>
        <taxon>Solirubrobacterales</taxon>
        <taxon>Conexibacteraceae</taxon>
        <taxon>Conexibacter</taxon>
    </lineage>
</organism>
<feature type="transmembrane region" description="Helical" evidence="7">
    <location>
        <begin position="383"/>
        <end position="407"/>
    </location>
</feature>
<dbReference type="RefSeq" id="WP_012935511.1">
    <property type="nucleotide sequence ID" value="NC_013739.1"/>
</dbReference>
<feature type="transmembrane region" description="Helical" evidence="7">
    <location>
        <begin position="64"/>
        <end position="84"/>
    </location>
</feature>
<evidence type="ECO:0000256" key="2">
    <source>
        <dbReference type="ARBA" id="ARBA00022448"/>
    </source>
</evidence>
<feature type="transmembrane region" description="Helical" evidence="7">
    <location>
        <begin position="180"/>
        <end position="201"/>
    </location>
</feature>
<dbReference type="OrthoDB" id="8274074at2"/>
<gene>
    <name evidence="8" type="ordered locus">Cwoe_4043</name>
</gene>
<sequence length="510" mass="54765">MTSSGVPQGASDDDDLAQFGYQPRLRRSMSTFTSFCLAFSMIAITGTLGPLFQPVLAQVGAVAVWYWLIALAGVIWVVLVFMHMAARIPVTGYAYQWASRIVNPYYGWVVAMIGLITFTTGATSIGALFGSVLAPELGIDPTGTNIMFLAIGALTIGFLINIFGIRIATRFNNGVAIGEITATIVFAFLLLVGALLFFKGGQDASVIVNNSGVDGVDGSKIPTVNWILAATLPIFALLGWEASADLAEETHNPRKAAPKAMFRAVTVSALGGFVVMWIFIVAIPGSISEALTHPNTFFWIVEERLGAFPAAIFKVIAFFSLMGCIVANIAVATRLIFSVSRDRMLPFSRQLAAVHPRFRTPVTASIVLWAICMAINIAGAGNIFRVTAMAAVAYYFTYGTTTIGVLIGHLRGSIPEPSGSGYFGLGRWTVPVCVIAIVWCFGVSAAYLVPSENHYVVRYFLYALGIGVLFTAYAWWALRTGRAAVPQNATDAAAQRDREDAENEKAMVNG</sequence>
<dbReference type="PIRSF" id="PIRSF006060">
    <property type="entry name" value="AA_transporter"/>
    <property type="match status" value="1"/>
</dbReference>
<evidence type="ECO:0000256" key="3">
    <source>
        <dbReference type="ARBA" id="ARBA00022692"/>
    </source>
</evidence>
<feature type="compositionally biased region" description="Basic and acidic residues" evidence="6">
    <location>
        <begin position="494"/>
        <end position="510"/>
    </location>
</feature>
<evidence type="ECO:0000313" key="8">
    <source>
        <dbReference type="EMBL" id="ADB52460.1"/>
    </source>
</evidence>
<feature type="transmembrane region" description="Helical" evidence="7">
    <location>
        <begin position="307"/>
        <end position="337"/>
    </location>
</feature>
<dbReference type="InterPro" id="IPR002293">
    <property type="entry name" value="AA/rel_permease1"/>
</dbReference>
<reference evidence="8 9" key="1">
    <citation type="journal article" date="2010" name="Stand. Genomic Sci.">
        <title>Complete genome sequence of Conexibacter woesei type strain (ID131577).</title>
        <authorList>
            <person name="Pukall R."/>
            <person name="Lapidus A."/>
            <person name="Glavina Del Rio T."/>
            <person name="Copeland A."/>
            <person name="Tice H."/>
            <person name="Cheng J.-F."/>
            <person name="Lucas S."/>
            <person name="Chen F."/>
            <person name="Nolan M."/>
            <person name="Bruce D."/>
            <person name="Goodwin L."/>
            <person name="Pitluck S."/>
            <person name="Mavromatis K."/>
            <person name="Ivanova N."/>
            <person name="Ovchinnikova G."/>
            <person name="Pati A."/>
            <person name="Chen A."/>
            <person name="Palaniappan K."/>
            <person name="Land M."/>
            <person name="Hauser L."/>
            <person name="Chang Y.-J."/>
            <person name="Jeffries C.D."/>
            <person name="Chain P."/>
            <person name="Meincke L."/>
            <person name="Sims D."/>
            <person name="Brettin T."/>
            <person name="Detter J.C."/>
            <person name="Rohde M."/>
            <person name="Goeker M."/>
            <person name="Bristow J."/>
            <person name="Eisen J.A."/>
            <person name="Markowitz V."/>
            <person name="Kyrpides N.C."/>
            <person name="Klenk H.-P."/>
            <person name="Hugenholtz P."/>
        </authorList>
    </citation>
    <scope>NUCLEOTIDE SEQUENCE [LARGE SCALE GENOMIC DNA]</scope>
    <source>
        <strain evidence="9">DSM 14684 / CIP 108061 / JCM 11494 / NBRC 100937 / ID131577</strain>
    </source>
</reference>
<reference evidence="9" key="2">
    <citation type="submission" date="2010-01" db="EMBL/GenBank/DDBJ databases">
        <title>The complete genome of Conexibacter woesei DSM 14684.</title>
        <authorList>
            <consortium name="US DOE Joint Genome Institute (JGI-PGF)"/>
            <person name="Lucas S."/>
            <person name="Copeland A."/>
            <person name="Lapidus A."/>
            <person name="Glavina del Rio T."/>
            <person name="Dalin E."/>
            <person name="Tice H."/>
            <person name="Bruce D."/>
            <person name="Goodwin L."/>
            <person name="Pitluck S."/>
            <person name="Kyrpides N."/>
            <person name="Mavromatis K."/>
            <person name="Ivanova N."/>
            <person name="Mikhailova N."/>
            <person name="Chertkov O."/>
            <person name="Brettin T."/>
            <person name="Detter J.C."/>
            <person name="Han C."/>
            <person name="Larimer F."/>
            <person name="Land M."/>
            <person name="Hauser L."/>
            <person name="Markowitz V."/>
            <person name="Cheng J.-F."/>
            <person name="Hugenholtz P."/>
            <person name="Woyke T."/>
            <person name="Wu D."/>
            <person name="Pukall R."/>
            <person name="Steenblock K."/>
            <person name="Schneider S."/>
            <person name="Klenk H.-P."/>
            <person name="Eisen J.A."/>
        </authorList>
    </citation>
    <scope>NUCLEOTIDE SEQUENCE [LARGE SCALE GENOMIC DNA]</scope>
    <source>
        <strain evidence="9">DSM 14684 / CIP 108061 / JCM 11494 / NBRC 100937 / ID131577</strain>
    </source>
</reference>
<feature type="region of interest" description="Disordered" evidence="6">
    <location>
        <begin position="490"/>
        <end position="510"/>
    </location>
</feature>
<feature type="transmembrane region" description="Helical" evidence="7">
    <location>
        <begin position="146"/>
        <end position="168"/>
    </location>
</feature>
<keyword evidence="4 7" id="KW-1133">Transmembrane helix</keyword>
<dbReference type="GO" id="GO:0022857">
    <property type="term" value="F:transmembrane transporter activity"/>
    <property type="evidence" value="ECO:0007669"/>
    <property type="project" value="InterPro"/>
</dbReference>
<keyword evidence="3 7" id="KW-0812">Transmembrane</keyword>
<name>D3F4K3_CONWI</name>
<dbReference type="Pfam" id="PF13520">
    <property type="entry name" value="AA_permease_2"/>
    <property type="match status" value="1"/>
</dbReference>
<dbReference type="Proteomes" id="UP000008229">
    <property type="component" value="Chromosome"/>
</dbReference>
<dbReference type="eggNOG" id="COG0531">
    <property type="taxonomic scope" value="Bacteria"/>
</dbReference>
<dbReference type="AlphaFoldDB" id="D3F4K3"/>
<feature type="transmembrane region" description="Helical" evidence="7">
    <location>
        <begin position="221"/>
        <end position="240"/>
    </location>
</feature>
<keyword evidence="2" id="KW-0813">Transport</keyword>
<dbReference type="EMBL" id="CP001854">
    <property type="protein sequence ID" value="ADB52460.1"/>
    <property type="molecule type" value="Genomic_DNA"/>
</dbReference>
<comment type="subcellular location">
    <subcellularLocation>
        <location evidence="1">Membrane</location>
        <topology evidence="1">Multi-pass membrane protein</topology>
    </subcellularLocation>
</comment>
<feature type="transmembrane region" description="Helical" evidence="7">
    <location>
        <begin position="261"/>
        <end position="287"/>
    </location>
</feature>
<dbReference type="STRING" id="469383.Cwoe_4043"/>
<evidence type="ECO:0000313" key="9">
    <source>
        <dbReference type="Proteomes" id="UP000008229"/>
    </source>
</evidence>